<proteinExistence type="predicted"/>
<protein>
    <submittedName>
        <fullName evidence="1">Uncharacterized protein</fullName>
    </submittedName>
</protein>
<dbReference type="EMBL" id="JACHCA010000003">
    <property type="protein sequence ID" value="MBB6126980.1"/>
    <property type="molecule type" value="Genomic_DNA"/>
</dbReference>
<dbReference type="RefSeq" id="WP_183586167.1">
    <property type="nucleotide sequence ID" value="NZ_JACHCA010000003.1"/>
</dbReference>
<organism evidence="1 2">
    <name type="scientific">Mucilaginibacter lappiensis</name>
    <dbReference type="NCBI Taxonomy" id="354630"/>
    <lineage>
        <taxon>Bacteria</taxon>
        <taxon>Pseudomonadati</taxon>
        <taxon>Bacteroidota</taxon>
        <taxon>Sphingobacteriia</taxon>
        <taxon>Sphingobacteriales</taxon>
        <taxon>Sphingobacteriaceae</taxon>
        <taxon>Mucilaginibacter</taxon>
    </lineage>
</organism>
<evidence type="ECO:0000313" key="1">
    <source>
        <dbReference type="EMBL" id="MBB6126980.1"/>
    </source>
</evidence>
<comment type="caution">
    <text evidence="1">The sequence shown here is derived from an EMBL/GenBank/DDBJ whole genome shotgun (WGS) entry which is preliminary data.</text>
</comment>
<reference evidence="1 2" key="1">
    <citation type="submission" date="2020-08" db="EMBL/GenBank/DDBJ databases">
        <title>Genomic Encyclopedia of Type Strains, Phase IV (KMG-V): Genome sequencing to study the core and pangenomes of soil and plant-associated prokaryotes.</title>
        <authorList>
            <person name="Whitman W."/>
        </authorList>
    </citation>
    <scope>NUCLEOTIDE SEQUENCE [LARGE SCALE GENOMIC DNA]</scope>
    <source>
        <strain evidence="1 2">MP601</strain>
    </source>
</reference>
<dbReference type="Proteomes" id="UP000548326">
    <property type="component" value="Unassembled WGS sequence"/>
</dbReference>
<dbReference type="AlphaFoldDB" id="A0A841J8A5"/>
<gene>
    <name evidence="1" type="ORF">HDF22_001086</name>
</gene>
<accession>A0A841J8A5</accession>
<evidence type="ECO:0000313" key="2">
    <source>
        <dbReference type="Proteomes" id="UP000548326"/>
    </source>
</evidence>
<name>A0A841J8A5_9SPHI</name>
<sequence>MKKNGPIPYSIERRLQEFENYIGTHQGWMINKTESLGLNENKNQIIKELFPDIYHLVTDPEVL</sequence>